<dbReference type="PATRIC" id="fig|742818.3.peg.276"/>
<evidence type="ECO:0000256" key="3">
    <source>
        <dbReference type="ARBA" id="ARBA00022801"/>
    </source>
</evidence>
<organism evidence="8 9">
    <name type="scientific">Slackia piriformis YIT 12062</name>
    <dbReference type="NCBI Taxonomy" id="742818"/>
    <lineage>
        <taxon>Bacteria</taxon>
        <taxon>Bacillati</taxon>
        <taxon>Actinomycetota</taxon>
        <taxon>Coriobacteriia</taxon>
        <taxon>Eggerthellales</taxon>
        <taxon>Eggerthellaceae</taxon>
        <taxon>Slackia</taxon>
    </lineage>
</organism>
<dbReference type="GO" id="GO:0006508">
    <property type="term" value="P:proteolysis"/>
    <property type="evidence" value="ECO:0007669"/>
    <property type="project" value="UniProtKB-KW"/>
</dbReference>
<feature type="domain" description="Peptidase S49" evidence="7">
    <location>
        <begin position="206"/>
        <end position="353"/>
    </location>
</feature>
<reference evidence="8 9" key="1">
    <citation type="submission" date="2012-08" db="EMBL/GenBank/DDBJ databases">
        <title>The Genome Sequence of Slackia piriformis YIT 12062.</title>
        <authorList>
            <consortium name="The Broad Institute Genome Sequencing Platform"/>
            <person name="Earl A."/>
            <person name="Ward D."/>
            <person name="Feldgarden M."/>
            <person name="Gevers D."/>
            <person name="Morotomi M."/>
            <person name="Walker B."/>
            <person name="Young S.K."/>
            <person name="Zeng Q."/>
            <person name="Gargeya S."/>
            <person name="Fitzgerald M."/>
            <person name="Haas B."/>
            <person name="Abouelleil A."/>
            <person name="Alvarado L."/>
            <person name="Arachchi H.M."/>
            <person name="Berlin A.M."/>
            <person name="Chapman S.B."/>
            <person name="Goldberg J."/>
            <person name="Griggs A."/>
            <person name="Gujja S."/>
            <person name="Hansen M."/>
            <person name="Howarth C."/>
            <person name="Imamovic A."/>
            <person name="Larimer J."/>
            <person name="McCowen C."/>
            <person name="Montmayeur A."/>
            <person name="Murphy C."/>
            <person name="Neiman D."/>
            <person name="Pearson M."/>
            <person name="Priest M."/>
            <person name="Roberts A."/>
            <person name="Saif S."/>
            <person name="Shea T."/>
            <person name="Sisk P."/>
            <person name="Sykes S."/>
            <person name="Wortman J."/>
            <person name="Nusbaum C."/>
            <person name="Birren B."/>
        </authorList>
    </citation>
    <scope>NUCLEOTIDE SEQUENCE [LARGE SCALE GENOMIC DNA]</scope>
    <source>
        <strain evidence="8 9">YIT 12062</strain>
    </source>
</reference>
<dbReference type="RefSeq" id="WP_009138485.1">
    <property type="nucleotide sequence ID" value="NZ_JH815198.1"/>
</dbReference>
<protein>
    <submittedName>
        <fullName evidence="8">Signal peptide peptidase SppA, 36K type</fullName>
    </submittedName>
</protein>
<dbReference type="InterPro" id="IPR004635">
    <property type="entry name" value="Pept_S49_SppA"/>
</dbReference>
<dbReference type="CDD" id="cd07023">
    <property type="entry name" value="S49_Sppa_N_C"/>
    <property type="match status" value="1"/>
</dbReference>
<dbReference type="GO" id="GO:0008236">
    <property type="term" value="F:serine-type peptidase activity"/>
    <property type="evidence" value="ECO:0007669"/>
    <property type="project" value="UniProtKB-KW"/>
</dbReference>
<gene>
    <name evidence="8" type="ORF">HMPREF9451_00249</name>
</gene>
<dbReference type="PANTHER" id="PTHR33209:SF1">
    <property type="entry name" value="PEPTIDASE S49 DOMAIN-CONTAINING PROTEIN"/>
    <property type="match status" value="1"/>
</dbReference>
<keyword evidence="2" id="KW-0645">Protease</keyword>
<evidence type="ECO:0000256" key="2">
    <source>
        <dbReference type="ARBA" id="ARBA00022670"/>
    </source>
</evidence>
<dbReference type="PANTHER" id="PTHR33209">
    <property type="entry name" value="PROTEASE 4"/>
    <property type="match status" value="1"/>
</dbReference>
<evidence type="ECO:0000256" key="4">
    <source>
        <dbReference type="ARBA" id="ARBA00022825"/>
    </source>
</evidence>
<feature type="compositionally biased region" description="Polar residues" evidence="5">
    <location>
        <begin position="8"/>
        <end position="17"/>
    </location>
</feature>
<sequence>MADRYDNQEPSAYSNGGQAPLMKGEVGQPQVPPQPQAPANQQVFAQQPQTQPVYGAQPQGFQQPYAQQQAYAQSAYAQQAYAAGANAGAASASRKGGKAVWVVLGIILFAIVFVFTIGALSCSHMVSSISAPTQDYAALTTGDSVGVIDMAGTIQYDGTSCSPEGLRELLNQAEENPDIKAVVLRVDSGGGTATAGEEMAAYVRDFSKPIVVSSASMNCSAAYEISSQADYIFVNETTAIGAIGTIMQSTDISELLDKLGISVDNIASADSKDSSYGTRPLTDEERAYYQELVDTINETFINSVAEGRDMTVEKVRALATGMQFAGTVAVENGLADEVGIYEDALDKAAQLGGIESFDGAYDVVSLTQSPSDLSALMDLLGTSESSSVAEMLLESMKQEGARS</sequence>
<evidence type="ECO:0000259" key="7">
    <source>
        <dbReference type="Pfam" id="PF01343"/>
    </source>
</evidence>
<dbReference type="InterPro" id="IPR047272">
    <property type="entry name" value="S49_SppA_C"/>
</dbReference>
<evidence type="ECO:0000313" key="8">
    <source>
        <dbReference type="EMBL" id="EJZ84645.1"/>
    </source>
</evidence>
<dbReference type="InterPro" id="IPR002142">
    <property type="entry name" value="Peptidase_S49"/>
</dbReference>
<keyword evidence="6" id="KW-0812">Transmembrane</keyword>
<keyword evidence="6" id="KW-0472">Membrane</keyword>
<dbReference type="InterPro" id="IPR029045">
    <property type="entry name" value="ClpP/crotonase-like_dom_sf"/>
</dbReference>
<name>K0ZB63_9ACTN</name>
<keyword evidence="9" id="KW-1185">Reference proteome</keyword>
<keyword evidence="6" id="KW-1133">Transmembrane helix</keyword>
<evidence type="ECO:0000256" key="1">
    <source>
        <dbReference type="ARBA" id="ARBA00008683"/>
    </source>
</evidence>
<comment type="caution">
    <text evidence="8">The sequence shown here is derived from an EMBL/GenBank/DDBJ whole genome shotgun (WGS) entry which is preliminary data.</text>
</comment>
<feature type="region of interest" description="Disordered" evidence="5">
    <location>
        <begin position="1"/>
        <end position="42"/>
    </location>
</feature>
<feature type="transmembrane region" description="Helical" evidence="6">
    <location>
        <begin position="99"/>
        <end position="120"/>
    </location>
</feature>
<proteinExistence type="inferred from homology"/>
<dbReference type="Gene3D" id="3.90.226.10">
    <property type="entry name" value="2-enoyl-CoA Hydratase, Chain A, domain 1"/>
    <property type="match status" value="1"/>
</dbReference>
<dbReference type="EMBL" id="ADMD01000001">
    <property type="protein sequence ID" value="EJZ84645.1"/>
    <property type="molecule type" value="Genomic_DNA"/>
</dbReference>
<evidence type="ECO:0000313" key="9">
    <source>
        <dbReference type="Proteomes" id="UP000006069"/>
    </source>
</evidence>
<comment type="similarity">
    <text evidence="1">Belongs to the peptidase S49 family.</text>
</comment>
<evidence type="ECO:0000256" key="5">
    <source>
        <dbReference type="SAM" id="MobiDB-lite"/>
    </source>
</evidence>
<dbReference type="HOGENOM" id="CLU_046540_0_2_11"/>
<keyword evidence="4" id="KW-0720">Serine protease</keyword>
<dbReference type="SUPFAM" id="SSF52096">
    <property type="entry name" value="ClpP/crotonase"/>
    <property type="match status" value="1"/>
</dbReference>
<dbReference type="AlphaFoldDB" id="K0ZB63"/>
<dbReference type="Proteomes" id="UP000006069">
    <property type="component" value="Unassembled WGS sequence"/>
</dbReference>
<accession>K0ZB63</accession>
<dbReference type="eggNOG" id="COG0616">
    <property type="taxonomic scope" value="Bacteria"/>
</dbReference>
<keyword evidence="3" id="KW-0378">Hydrolase</keyword>
<dbReference type="InParanoid" id="K0ZB63"/>
<dbReference type="Pfam" id="PF01343">
    <property type="entry name" value="Peptidase_S49"/>
    <property type="match status" value="1"/>
</dbReference>
<evidence type="ECO:0000256" key="6">
    <source>
        <dbReference type="SAM" id="Phobius"/>
    </source>
</evidence>
<dbReference type="NCBIfam" id="TIGR00706">
    <property type="entry name" value="SppA_dom"/>
    <property type="match status" value="1"/>
</dbReference>